<protein>
    <recommendedName>
        <fullName evidence="1">non-specific serine/threonine protein kinase</fullName>
        <ecNumber evidence="1">2.7.11.1</ecNumber>
    </recommendedName>
</protein>
<dbReference type="InParanoid" id="A0A1E7ESA3"/>
<comment type="catalytic activity">
    <reaction evidence="7">
        <text>L-threonyl-[protein] + ATP = O-phospho-L-threonyl-[protein] + ADP + H(+)</text>
        <dbReference type="Rhea" id="RHEA:46608"/>
        <dbReference type="Rhea" id="RHEA-COMP:11060"/>
        <dbReference type="Rhea" id="RHEA-COMP:11605"/>
        <dbReference type="ChEBI" id="CHEBI:15378"/>
        <dbReference type="ChEBI" id="CHEBI:30013"/>
        <dbReference type="ChEBI" id="CHEBI:30616"/>
        <dbReference type="ChEBI" id="CHEBI:61977"/>
        <dbReference type="ChEBI" id="CHEBI:456216"/>
        <dbReference type="EC" id="2.7.11.1"/>
    </reaction>
</comment>
<reference evidence="12 13" key="1">
    <citation type="submission" date="2016-09" db="EMBL/GenBank/DDBJ databases">
        <title>Extensive genetic diversity and differential bi-allelic expression allows diatom success in the polar Southern Ocean.</title>
        <authorList>
            <consortium name="DOE Joint Genome Institute"/>
            <person name="Mock T."/>
            <person name="Otillar R.P."/>
            <person name="Strauss J."/>
            <person name="Dupont C."/>
            <person name="Frickenhaus S."/>
            <person name="Maumus F."/>
            <person name="Mcmullan M."/>
            <person name="Sanges R."/>
            <person name="Schmutz J."/>
            <person name="Toseland A."/>
            <person name="Valas R."/>
            <person name="Veluchamy A."/>
            <person name="Ward B.J."/>
            <person name="Allen A."/>
            <person name="Barry K."/>
            <person name="Falciatore A."/>
            <person name="Ferrante M."/>
            <person name="Fortunato A.E."/>
            <person name="Gloeckner G."/>
            <person name="Gruber A."/>
            <person name="Hipkin R."/>
            <person name="Janech M."/>
            <person name="Kroth P."/>
            <person name="Leese F."/>
            <person name="Lindquist E."/>
            <person name="Lyon B.R."/>
            <person name="Martin J."/>
            <person name="Mayer C."/>
            <person name="Parker M."/>
            <person name="Quesneville H."/>
            <person name="Raymond J."/>
            <person name="Uhlig C."/>
            <person name="Valentin K.U."/>
            <person name="Worden A.Z."/>
            <person name="Armbrust E.V."/>
            <person name="Bowler C."/>
            <person name="Green B."/>
            <person name="Moulton V."/>
            <person name="Van Oosterhout C."/>
            <person name="Grigoriev I."/>
        </authorList>
    </citation>
    <scope>NUCLEOTIDE SEQUENCE [LARGE SCALE GENOMIC DNA]</scope>
    <source>
        <strain evidence="12 13">CCMP1102</strain>
    </source>
</reference>
<dbReference type="KEGG" id="fcy:FRACYDRAFT_152210"/>
<evidence type="ECO:0000256" key="3">
    <source>
        <dbReference type="ARBA" id="ARBA00022679"/>
    </source>
</evidence>
<evidence type="ECO:0000313" key="13">
    <source>
        <dbReference type="Proteomes" id="UP000095751"/>
    </source>
</evidence>
<dbReference type="PROSITE" id="PS00108">
    <property type="entry name" value="PROTEIN_KINASE_ST"/>
    <property type="match status" value="1"/>
</dbReference>
<keyword evidence="5 12" id="KW-0418">Kinase</keyword>
<name>A0A1E7ESA3_9STRA</name>
<dbReference type="Gene3D" id="3.30.200.20">
    <property type="entry name" value="Phosphorylase Kinase, domain 1"/>
    <property type="match status" value="1"/>
</dbReference>
<dbReference type="PROSITE" id="PS50011">
    <property type="entry name" value="PROTEIN_KINASE_DOM"/>
    <property type="match status" value="1"/>
</dbReference>
<dbReference type="GO" id="GO:0004674">
    <property type="term" value="F:protein serine/threonine kinase activity"/>
    <property type="evidence" value="ECO:0007669"/>
    <property type="project" value="UniProtKB-KW"/>
</dbReference>
<evidence type="ECO:0000256" key="9">
    <source>
        <dbReference type="PROSITE-ProRule" id="PRU10141"/>
    </source>
</evidence>
<dbReference type="Proteomes" id="UP000095751">
    <property type="component" value="Unassembled WGS sequence"/>
</dbReference>
<sequence>IGEGGFAHVVYGVHKTTQRKVAIKVIDAHATSSRRQQHQQQQQTAMIWNERHILSLPELNSSPWIVNLWGAFCDEQHPSSRCVYFVMELATGGDLEGLIQQSLSTSTSKSASSASNRHYYDSIPFYTSQLITAVDFLHSQGVLHCDLKPANILLDADTGCLKLTDFGCALDIKQLSSSSSSSPSSSTLLLFPRGTSQYSAPEILRAELPSTLTVALDYWSVGCIIHAMLHGRSPFTCDTD</sequence>
<evidence type="ECO:0000256" key="8">
    <source>
        <dbReference type="ARBA" id="ARBA00048679"/>
    </source>
</evidence>
<dbReference type="SMART" id="SM00220">
    <property type="entry name" value="S_TKc"/>
    <property type="match status" value="1"/>
</dbReference>
<dbReference type="InterPro" id="IPR011009">
    <property type="entry name" value="Kinase-like_dom_sf"/>
</dbReference>
<dbReference type="InterPro" id="IPR000719">
    <property type="entry name" value="Prot_kinase_dom"/>
</dbReference>
<dbReference type="PROSITE" id="PS00107">
    <property type="entry name" value="PROTEIN_KINASE_ATP"/>
    <property type="match status" value="1"/>
</dbReference>
<proteinExistence type="inferred from homology"/>
<dbReference type="Gene3D" id="1.10.510.10">
    <property type="entry name" value="Transferase(Phosphotransferase) domain 1"/>
    <property type="match status" value="1"/>
</dbReference>
<keyword evidence="3" id="KW-0808">Transferase</keyword>
<dbReference type="PANTHER" id="PTHR24356">
    <property type="entry name" value="SERINE/THREONINE-PROTEIN KINASE"/>
    <property type="match status" value="1"/>
</dbReference>
<gene>
    <name evidence="12" type="ORF">FRACYDRAFT_152210</name>
</gene>
<evidence type="ECO:0000256" key="7">
    <source>
        <dbReference type="ARBA" id="ARBA00047899"/>
    </source>
</evidence>
<evidence type="ECO:0000256" key="1">
    <source>
        <dbReference type="ARBA" id="ARBA00012513"/>
    </source>
</evidence>
<comment type="similarity">
    <text evidence="10">Belongs to the protein kinase superfamily.</text>
</comment>
<keyword evidence="4 9" id="KW-0547">Nucleotide-binding</keyword>
<evidence type="ECO:0000256" key="2">
    <source>
        <dbReference type="ARBA" id="ARBA00022527"/>
    </source>
</evidence>
<keyword evidence="6 9" id="KW-0067">ATP-binding</keyword>
<evidence type="ECO:0000256" key="4">
    <source>
        <dbReference type="ARBA" id="ARBA00022741"/>
    </source>
</evidence>
<comment type="catalytic activity">
    <reaction evidence="8">
        <text>L-seryl-[protein] + ATP = O-phospho-L-seryl-[protein] + ADP + H(+)</text>
        <dbReference type="Rhea" id="RHEA:17989"/>
        <dbReference type="Rhea" id="RHEA-COMP:9863"/>
        <dbReference type="Rhea" id="RHEA-COMP:11604"/>
        <dbReference type="ChEBI" id="CHEBI:15378"/>
        <dbReference type="ChEBI" id="CHEBI:29999"/>
        <dbReference type="ChEBI" id="CHEBI:30616"/>
        <dbReference type="ChEBI" id="CHEBI:83421"/>
        <dbReference type="ChEBI" id="CHEBI:456216"/>
        <dbReference type="EC" id="2.7.11.1"/>
    </reaction>
</comment>
<keyword evidence="2 10" id="KW-0723">Serine/threonine-protein kinase</keyword>
<organism evidence="12 13">
    <name type="scientific">Fragilariopsis cylindrus CCMP1102</name>
    <dbReference type="NCBI Taxonomy" id="635003"/>
    <lineage>
        <taxon>Eukaryota</taxon>
        <taxon>Sar</taxon>
        <taxon>Stramenopiles</taxon>
        <taxon>Ochrophyta</taxon>
        <taxon>Bacillariophyta</taxon>
        <taxon>Bacillariophyceae</taxon>
        <taxon>Bacillariophycidae</taxon>
        <taxon>Bacillariales</taxon>
        <taxon>Bacillariaceae</taxon>
        <taxon>Fragilariopsis</taxon>
    </lineage>
</organism>
<evidence type="ECO:0000313" key="12">
    <source>
        <dbReference type="EMBL" id="OEU08841.1"/>
    </source>
</evidence>
<dbReference type="InterPro" id="IPR017441">
    <property type="entry name" value="Protein_kinase_ATP_BS"/>
</dbReference>
<evidence type="ECO:0000256" key="10">
    <source>
        <dbReference type="RuleBase" id="RU000304"/>
    </source>
</evidence>
<evidence type="ECO:0000256" key="6">
    <source>
        <dbReference type="ARBA" id="ARBA00022840"/>
    </source>
</evidence>
<dbReference type="SUPFAM" id="SSF56112">
    <property type="entry name" value="Protein kinase-like (PK-like)"/>
    <property type="match status" value="1"/>
</dbReference>
<dbReference type="EMBL" id="KV784378">
    <property type="protein sequence ID" value="OEU08841.1"/>
    <property type="molecule type" value="Genomic_DNA"/>
</dbReference>
<feature type="binding site" evidence="9">
    <location>
        <position position="24"/>
    </location>
    <ligand>
        <name>ATP</name>
        <dbReference type="ChEBI" id="CHEBI:30616"/>
    </ligand>
</feature>
<feature type="non-terminal residue" evidence="12">
    <location>
        <position position="240"/>
    </location>
</feature>
<dbReference type="GO" id="GO:0005524">
    <property type="term" value="F:ATP binding"/>
    <property type="evidence" value="ECO:0007669"/>
    <property type="project" value="UniProtKB-UniRule"/>
</dbReference>
<dbReference type="EC" id="2.7.11.1" evidence="1"/>
<dbReference type="InterPro" id="IPR008271">
    <property type="entry name" value="Ser/Thr_kinase_AS"/>
</dbReference>
<dbReference type="InterPro" id="IPR050236">
    <property type="entry name" value="Ser_Thr_kinase_AGC"/>
</dbReference>
<evidence type="ECO:0000256" key="5">
    <source>
        <dbReference type="ARBA" id="ARBA00022777"/>
    </source>
</evidence>
<dbReference type="Pfam" id="PF00069">
    <property type="entry name" value="Pkinase"/>
    <property type="match status" value="1"/>
</dbReference>
<feature type="non-terminal residue" evidence="12">
    <location>
        <position position="1"/>
    </location>
</feature>
<evidence type="ECO:0000259" key="11">
    <source>
        <dbReference type="PROSITE" id="PS50011"/>
    </source>
</evidence>
<dbReference type="AlphaFoldDB" id="A0A1E7ESA3"/>
<feature type="domain" description="Protein kinase" evidence="11">
    <location>
        <begin position="1"/>
        <end position="240"/>
    </location>
</feature>
<dbReference type="GO" id="GO:0035556">
    <property type="term" value="P:intracellular signal transduction"/>
    <property type="evidence" value="ECO:0007669"/>
    <property type="project" value="TreeGrafter"/>
</dbReference>
<dbReference type="OrthoDB" id="46507at2759"/>
<keyword evidence="13" id="KW-1185">Reference proteome</keyword>
<accession>A0A1E7ESA3</accession>
<dbReference type="PANTHER" id="PTHR24356:SF163">
    <property type="entry name" value="3-PHOSPHOINOSITIDE-DEPENDENT PROTEIN KINASE 1-RELATED"/>
    <property type="match status" value="1"/>
</dbReference>